<dbReference type="KEGG" id="tav:G4V39_09130"/>
<evidence type="ECO:0000313" key="9">
    <source>
        <dbReference type="EMBL" id="QIJ72422.1"/>
    </source>
</evidence>
<dbReference type="AlphaFoldDB" id="A0A6G7PXN6"/>
<dbReference type="EMBL" id="CP048877">
    <property type="protein sequence ID" value="QIJ72422.1"/>
    <property type="molecule type" value="Genomic_DNA"/>
</dbReference>
<evidence type="ECO:0000256" key="2">
    <source>
        <dbReference type="ARBA" id="ARBA00022730"/>
    </source>
</evidence>
<keyword evidence="2 7" id="KW-0699">rRNA-binding</keyword>
<evidence type="ECO:0000256" key="6">
    <source>
        <dbReference type="ARBA" id="ARBA00035172"/>
    </source>
</evidence>
<comment type="function">
    <text evidence="7 8">Binds directly to 23S ribosomal RNA and is necessary for the in vitro assembly process of the 50S ribosomal subunit. It is not involved in the protein synthesizing functions of that subunit.</text>
</comment>
<keyword evidence="3 7" id="KW-0694">RNA-binding</keyword>
<evidence type="ECO:0000256" key="4">
    <source>
        <dbReference type="ARBA" id="ARBA00022980"/>
    </source>
</evidence>
<dbReference type="SUPFAM" id="SSF74731">
    <property type="entry name" value="Ribosomal protein L20"/>
    <property type="match status" value="1"/>
</dbReference>
<dbReference type="PANTHER" id="PTHR10986">
    <property type="entry name" value="39S RIBOSOMAL PROTEIN L20"/>
    <property type="match status" value="1"/>
</dbReference>
<dbReference type="InterPro" id="IPR005813">
    <property type="entry name" value="Ribosomal_bL20"/>
</dbReference>
<evidence type="ECO:0000256" key="8">
    <source>
        <dbReference type="RuleBase" id="RU000560"/>
    </source>
</evidence>
<organism evidence="9 10">
    <name type="scientific">Thermosulfuriphilus ammonigenes</name>
    <dbReference type="NCBI Taxonomy" id="1936021"/>
    <lineage>
        <taxon>Bacteria</taxon>
        <taxon>Pseudomonadati</taxon>
        <taxon>Thermodesulfobacteriota</taxon>
        <taxon>Thermodesulfobacteria</taxon>
        <taxon>Thermodesulfobacteriales</taxon>
        <taxon>Thermodesulfobacteriaceae</taxon>
        <taxon>Thermosulfuriphilus</taxon>
    </lineage>
</organism>
<dbReference type="CDD" id="cd07026">
    <property type="entry name" value="Ribosomal_L20"/>
    <property type="match status" value="1"/>
</dbReference>
<keyword evidence="5 7" id="KW-0687">Ribonucleoprotein</keyword>
<dbReference type="GO" id="GO:1990904">
    <property type="term" value="C:ribonucleoprotein complex"/>
    <property type="evidence" value="ECO:0007669"/>
    <property type="project" value="UniProtKB-KW"/>
</dbReference>
<dbReference type="Pfam" id="PF00453">
    <property type="entry name" value="Ribosomal_L20"/>
    <property type="match status" value="1"/>
</dbReference>
<proteinExistence type="inferred from homology"/>
<evidence type="ECO:0000256" key="5">
    <source>
        <dbReference type="ARBA" id="ARBA00023274"/>
    </source>
</evidence>
<dbReference type="GO" id="GO:0006412">
    <property type="term" value="P:translation"/>
    <property type="evidence" value="ECO:0007669"/>
    <property type="project" value="InterPro"/>
</dbReference>
<evidence type="ECO:0000256" key="3">
    <source>
        <dbReference type="ARBA" id="ARBA00022884"/>
    </source>
</evidence>
<gene>
    <name evidence="7 9" type="primary">rplT</name>
    <name evidence="9" type="ORF">G4V39_09130</name>
</gene>
<dbReference type="GO" id="GO:0000027">
    <property type="term" value="P:ribosomal large subunit assembly"/>
    <property type="evidence" value="ECO:0007669"/>
    <property type="project" value="UniProtKB-UniRule"/>
</dbReference>
<dbReference type="HAMAP" id="MF_00382">
    <property type="entry name" value="Ribosomal_bL20"/>
    <property type="match status" value="1"/>
</dbReference>
<keyword evidence="4 7" id="KW-0689">Ribosomal protein</keyword>
<dbReference type="RefSeq" id="WP_166032639.1">
    <property type="nucleotide sequence ID" value="NZ_CP048877.1"/>
</dbReference>
<dbReference type="InterPro" id="IPR035566">
    <property type="entry name" value="Ribosomal_protein_bL20_C"/>
</dbReference>
<evidence type="ECO:0000256" key="7">
    <source>
        <dbReference type="HAMAP-Rule" id="MF_00382"/>
    </source>
</evidence>
<dbReference type="Proteomes" id="UP000502179">
    <property type="component" value="Chromosome"/>
</dbReference>
<accession>A0A6G7PXN6</accession>
<evidence type="ECO:0000256" key="1">
    <source>
        <dbReference type="ARBA" id="ARBA00007698"/>
    </source>
</evidence>
<reference evidence="9 10" key="1">
    <citation type="submission" date="2020-02" db="EMBL/GenBank/DDBJ databases">
        <title>Genome analysis of Thermosulfuriphilus ammonigenes ST65T, an anaerobic thermophilic chemolithoautotrophic bacterium isolated from a deep-sea hydrothermal vent.</title>
        <authorList>
            <person name="Slobodkina G."/>
            <person name="Allioux M."/>
            <person name="Merkel A."/>
            <person name="Alain K."/>
            <person name="Jebbar M."/>
            <person name="Slobodkin A."/>
        </authorList>
    </citation>
    <scope>NUCLEOTIDE SEQUENCE [LARGE SCALE GENOMIC DNA]</scope>
    <source>
        <strain evidence="9 10">ST65</strain>
    </source>
</reference>
<keyword evidence="10" id="KW-1185">Reference proteome</keyword>
<dbReference type="GO" id="GO:0019843">
    <property type="term" value="F:rRNA binding"/>
    <property type="evidence" value="ECO:0007669"/>
    <property type="project" value="UniProtKB-UniRule"/>
</dbReference>
<dbReference type="NCBIfam" id="TIGR01032">
    <property type="entry name" value="rplT_bact"/>
    <property type="match status" value="1"/>
</dbReference>
<dbReference type="FunFam" id="1.10.1900.20:FF:000001">
    <property type="entry name" value="50S ribosomal protein L20"/>
    <property type="match status" value="1"/>
</dbReference>
<dbReference type="Gene3D" id="1.10.1900.20">
    <property type="entry name" value="Ribosomal protein L20"/>
    <property type="match status" value="1"/>
</dbReference>
<dbReference type="Gene3D" id="6.10.160.10">
    <property type="match status" value="1"/>
</dbReference>
<protein>
    <recommendedName>
        <fullName evidence="6 7">Large ribosomal subunit protein bL20</fullName>
    </recommendedName>
</protein>
<dbReference type="GO" id="GO:0005840">
    <property type="term" value="C:ribosome"/>
    <property type="evidence" value="ECO:0007669"/>
    <property type="project" value="UniProtKB-KW"/>
</dbReference>
<comment type="similarity">
    <text evidence="1 7 8">Belongs to the bacterial ribosomal protein bL20 family.</text>
</comment>
<sequence length="119" mass="13973">MPRTKGGYKTRRRHKKILKLAKGYWGNRSRNFRRAKETVERAMAYAYRDRRQRKRDFRRLWQVRIGAATRLNGLSYSKFMGGLRKAGVEIDRKMLANLAVTDPEAFSRLVNLASANLQQ</sequence>
<dbReference type="GO" id="GO:0003735">
    <property type="term" value="F:structural constituent of ribosome"/>
    <property type="evidence" value="ECO:0007669"/>
    <property type="project" value="InterPro"/>
</dbReference>
<dbReference type="PRINTS" id="PR00062">
    <property type="entry name" value="RIBOSOMALL20"/>
</dbReference>
<evidence type="ECO:0000313" key="10">
    <source>
        <dbReference type="Proteomes" id="UP000502179"/>
    </source>
</evidence>
<name>A0A6G7PXN6_9BACT</name>